<dbReference type="SUPFAM" id="SSF53187">
    <property type="entry name" value="Zn-dependent exopeptidases"/>
    <property type="match status" value="1"/>
</dbReference>
<evidence type="ECO:0000313" key="6">
    <source>
        <dbReference type="Proteomes" id="UP000260457"/>
    </source>
</evidence>
<dbReference type="GO" id="GO:0008745">
    <property type="term" value="F:N-acetylmuramoyl-L-alanine amidase activity"/>
    <property type="evidence" value="ECO:0007669"/>
    <property type="project" value="InterPro"/>
</dbReference>
<evidence type="ECO:0000313" key="4">
    <source>
        <dbReference type="EMBL" id="PEJ25910.1"/>
    </source>
</evidence>
<evidence type="ECO:0000259" key="2">
    <source>
        <dbReference type="Pfam" id="PF01520"/>
    </source>
</evidence>
<dbReference type="Proteomes" id="UP000260457">
    <property type="component" value="Chromosome"/>
</dbReference>
<dbReference type="GO" id="GO:0009253">
    <property type="term" value="P:peptidoglycan catabolic process"/>
    <property type="evidence" value="ECO:0007669"/>
    <property type="project" value="InterPro"/>
</dbReference>
<evidence type="ECO:0000313" key="3">
    <source>
        <dbReference type="EMBL" id="AXN40683.1"/>
    </source>
</evidence>
<keyword evidence="1" id="KW-0378">Hydrolase</keyword>
<dbReference type="GO" id="GO:0030288">
    <property type="term" value="C:outer membrane-bounded periplasmic space"/>
    <property type="evidence" value="ECO:0007669"/>
    <property type="project" value="TreeGrafter"/>
</dbReference>
<evidence type="ECO:0000256" key="1">
    <source>
        <dbReference type="ARBA" id="ARBA00022801"/>
    </source>
</evidence>
<feature type="domain" description="MurNAc-LAA" evidence="2">
    <location>
        <begin position="4"/>
        <end position="114"/>
    </location>
</feature>
<dbReference type="EMBL" id="NUEQ01000113">
    <property type="protein sequence ID" value="PEJ25910.1"/>
    <property type="molecule type" value="Genomic_DNA"/>
</dbReference>
<dbReference type="PANTHER" id="PTHR30404">
    <property type="entry name" value="N-ACETYLMURAMOYL-L-ALANINE AMIDASE"/>
    <property type="match status" value="1"/>
</dbReference>
<dbReference type="Gene3D" id="3.40.630.40">
    <property type="entry name" value="Zn-dependent exopeptidases"/>
    <property type="match status" value="1"/>
</dbReference>
<dbReference type="InterPro" id="IPR002508">
    <property type="entry name" value="MurNAc-LAA_cat"/>
</dbReference>
<protein>
    <submittedName>
        <fullName evidence="3">N-acetylmuramoyl-L-alanine amidase</fullName>
    </submittedName>
</protein>
<dbReference type="KEGG" id="pbut:DTO10_21405"/>
<dbReference type="AlphaFoldDB" id="A0AAX0RX39"/>
<dbReference type="CDD" id="cd02696">
    <property type="entry name" value="MurNAc-LAA"/>
    <property type="match status" value="1"/>
</dbReference>
<keyword evidence="6" id="KW-1185">Reference proteome</keyword>
<proteinExistence type="predicted"/>
<reference evidence="3 6" key="2">
    <citation type="submission" date="2018-07" db="EMBL/GenBank/DDBJ databases">
        <title>The molecular basis for the intramolecular migration of carboxyl group in the catabolism of para-hydroxybenzoate via gentisate.</title>
        <authorList>
            <person name="Zhao H."/>
            <person name="Xu Y."/>
            <person name="Lin S."/>
            <person name="Spain J.C."/>
            <person name="Zhou N.-Y."/>
        </authorList>
    </citation>
    <scope>NUCLEOTIDE SEQUENCE [LARGE SCALE GENOMIC DNA]</scope>
    <source>
        <strain evidence="3 6">PHB-7a</strain>
    </source>
</reference>
<dbReference type="Pfam" id="PF01520">
    <property type="entry name" value="Amidase_3"/>
    <property type="match status" value="1"/>
</dbReference>
<dbReference type="EMBL" id="CP030926">
    <property type="protein sequence ID" value="AXN40683.1"/>
    <property type="molecule type" value="Genomic_DNA"/>
</dbReference>
<organism evidence="4 5">
    <name type="scientific">Peribacillus butanolivorans</name>
    <dbReference type="NCBI Taxonomy" id="421767"/>
    <lineage>
        <taxon>Bacteria</taxon>
        <taxon>Bacillati</taxon>
        <taxon>Bacillota</taxon>
        <taxon>Bacilli</taxon>
        <taxon>Bacillales</taxon>
        <taxon>Bacillaceae</taxon>
        <taxon>Peribacillus</taxon>
    </lineage>
</organism>
<reference evidence="4 5" key="1">
    <citation type="submission" date="2017-09" db="EMBL/GenBank/DDBJ databases">
        <title>Large-scale bioinformatics analysis of Bacillus genomes uncovers conserved roles of natural products in bacterial physiology.</title>
        <authorList>
            <consortium name="Agbiome Team Llc"/>
            <person name="Bleich R.M."/>
            <person name="Kirk G.J."/>
            <person name="Santa Maria K.C."/>
            <person name="Allen S.E."/>
            <person name="Farag S."/>
            <person name="Shank E.A."/>
            <person name="Bowers A."/>
        </authorList>
    </citation>
    <scope>NUCLEOTIDE SEQUENCE [LARGE SCALE GENOMIC DNA]</scope>
    <source>
        <strain evidence="4 5">AFS003229</strain>
    </source>
</reference>
<dbReference type="Proteomes" id="UP000220106">
    <property type="component" value="Unassembled WGS sequence"/>
</dbReference>
<sequence>MTKIFIDAGHGGSDPGAVGNRLQEKALTLRIATKIKSLLEEYKDVSIKMSRTGDNYPSLSARTKAANEWAADIFLSIHINAGGGTGYEDYIYTSASVKAKEYQSIIHAEIIKLIDTD</sequence>
<dbReference type="PANTHER" id="PTHR30404:SF0">
    <property type="entry name" value="N-ACETYLMURAMOYL-L-ALANINE AMIDASE AMIC"/>
    <property type="match status" value="1"/>
</dbReference>
<dbReference type="InterPro" id="IPR050695">
    <property type="entry name" value="N-acetylmuramoyl_amidase_3"/>
</dbReference>
<evidence type="ECO:0000313" key="5">
    <source>
        <dbReference type="Proteomes" id="UP000220106"/>
    </source>
</evidence>
<gene>
    <name evidence="4" type="ORF">CN689_25855</name>
    <name evidence="3" type="ORF">DTO10_21405</name>
</gene>
<name>A0AAX0RX39_9BACI</name>
<accession>A0AAX0RX39</accession>